<dbReference type="GO" id="GO:0005509">
    <property type="term" value="F:calcium ion binding"/>
    <property type="evidence" value="ECO:0007669"/>
    <property type="project" value="InterPro"/>
</dbReference>
<dbReference type="InterPro" id="IPR002048">
    <property type="entry name" value="EF_hand_dom"/>
</dbReference>
<dbReference type="InParanoid" id="C5LWN7"/>
<dbReference type="AlphaFoldDB" id="C5LWN7"/>
<evidence type="ECO:0000256" key="1">
    <source>
        <dbReference type="SAM" id="MobiDB-lite"/>
    </source>
</evidence>
<dbReference type="Proteomes" id="UP000007800">
    <property type="component" value="Unassembled WGS sequence"/>
</dbReference>
<dbReference type="EMBL" id="GG686213">
    <property type="protein sequence ID" value="EEQ98832.1"/>
    <property type="molecule type" value="Genomic_DNA"/>
</dbReference>
<name>C5LWN7_PERM5</name>
<keyword evidence="4" id="KW-1185">Reference proteome</keyword>
<feature type="region of interest" description="Disordered" evidence="1">
    <location>
        <begin position="163"/>
        <end position="183"/>
    </location>
</feature>
<organism evidence="4">
    <name type="scientific">Perkinsus marinus (strain ATCC 50983 / TXsc)</name>
    <dbReference type="NCBI Taxonomy" id="423536"/>
    <lineage>
        <taxon>Eukaryota</taxon>
        <taxon>Sar</taxon>
        <taxon>Alveolata</taxon>
        <taxon>Perkinsozoa</taxon>
        <taxon>Perkinsea</taxon>
        <taxon>Perkinsida</taxon>
        <taxon>Perkinsidae</taxon>
        <taxon>Perkinsus</taxon>
    </lineage>
</organism>
<feature type="domain" description="EF-hand" evidence="2">
    <location>
        <begin position="225"/>
        <end position="255"/>
    </location>
</feature>
<dbReference type="PROSITE" id="PS50222">
    <property type="entry name" value="EF_HAND_2"/>
    <property type="match status" value="1"/>
</dbReference>
<dbReference type="GeneID" id="9062961"/>
<evidence type="ECO:0000313" key="3">
    <source>
        <dbReference type="EMBL" id="EEQ98832.1"/>
    </source>
</evidence>
<feature type="compositionally biased region" description="Low complexity" evidence="1">
    <location>
        <begin position="166"/>
        <end position="177"/>
    </location>
</feature>
<proteinExistence type="predicted"/>
<dbReference type="InterPro" id="IPR018247">
    <property type="entry name" value="EF_Hand_1_Ca_BS"/>
</dbReference>
<sequence length="553" mass="61146">MKAVDELWRSTSDGSLRLGKDHAEASGKKMQVVEDIPISSSSSSLHALERETSRVCAKHHTLMKRLRVLGVLGDKHRRYLREIEVFQSSVHEEVNALNERLESIRSESVQLSLEGGELTRVVGEKSIGPSKKASVDELPSRAIAIPLLRDVYGRIPQIKEIRRRMSSSSSVHSSSSSHPEERAHRLGRWSRKWNVSVADFDAAGVVVMTPLEALRRVLEVRCGSLDRAYQALDSSGSGRVSKVEFMEGLGALGIPWADATGIDAFEELYGLLVGGEEEGESDGMSLAGVLGVCHQQQQQGKMSDDQKWMKGVSDMMPSAAGSREALNRARARRLSGDRTAAWYANVPSPYVTLARIRAVETSRHFVKMRYRSGDHSVSEKYVLPEIAAKSVQQEAGQEMQRSRFRCDALLKDLDRCRKELKRTKDQFHDALVASQDFNWNANKKSYFASFESLSVPLSKEALRRISFEAEALSAKLASEALASSRKRREATIADHDSEMVSEVDAAEEDDLMRALAGGEKEALSGEQRVTLEDVIVAAKALGLALPLRGRAES</sequence>
<dbReference type="PROSITE" id="PS00018">
    <property type="entry name" value="EF_HAND_1"/>
    <property type="match status" value="1"/>
</dbReference>
<evidence type="ECO:0000259" key="2">
    <source>
        <dbReference type="PROSITE" id="PS50222"/>
    </source>
</evidence>
<gene>
    <name evidence="3" type="ORF">Pmar_PMAR007213</name>
</gene>
<dbReference type="RefSeq" id="XP_002766115.1">
    <property type="nucleotide sequence ID" value="XM_002766069.1"/>
</dbReference>
<reference evidence="3 4" key="1">
    <citation type="submission" date="2008-07" db="EMBL/GenBank/DDBJ databases">
        <authorList>
            <person name="El-Sayed N."/>
            <person name="Caler E."/>
            <person name="Inman J."/>
            <person name="Amedeo P."/>
            <person name="Hass B."/>
            <person name="Wortman J."/>
        </authorList>
    </citation>
    <scope>NUCLEOTIDE SEQUENCE [LARGE SCALE GENOMIC DNA]</scope>
    <source>
        <strain evidence="4">ATCC 50983 / TXsc</strain>
    </source>
</reference>
<protein>
    <recommendedName>
        <fullName evidence="2">EF-hand domain-containing protein</fullName>
    </recommendedName>
</protein>
<accession>C5LWN7</accession>
<evidence type="ECO:0000313" key="4">
    <source>
        <dbReference type="Proteomes" id="UP000007800"/>
    </source>
</evidence>